<dbReference type="SMART" id="SM00346">
    <property type="entry name" value="HTH_ICLR"/>
    <property type="match status" value="1"/>
</dbReference>
<accession>F0QA33</accession>
<dbReference type="InterPro" id="IPR036390">
    <property type="entry name" value="WH_DNA-bd_sf"/>
</dbReference>
<keyword evidence="7" id="KW-1185">Reference proteome</keyword>
<proteinExistence type="predicted"/>
<dbReference type="PROSITE" id="PS51078">
    <property type="entry name" value="ICLR_ED"/>
    <property type="match status" value="1"/>
</dbReference>
<dbReference type="InterPro" id="IPR014757">
    <property type="entry name" value="Tscrpt_reg_IclR_C"/>
</dbReference>
<dbReference type="PANTHER" id="PTHR30136">
    <property type="entry name" value="HELIX-TURN-HELIX TRANSCRIPTIONAL REGULATOR, ICLR FAMILY"/>
    <property type="match status" value="1"/>
</dbReference>
<dbReference type="EMBL" id="CP002521">
    <property type="protein sequence ID" value="ADX47293.1"/>
    <property type="molecule type" value="Genomic_DNA"/>
</dbReference>
<dbReference type="PANTHER" id="PTHR30136:SF39">
    <property type="entry name" value="TRANSCRIPTIONAL REGULATORY PROTEIN"/>
    <property type="match status" value="1"/>
</dbReference>
<evidence type="ECO:0000259" key="4">
    <source>
        <dbReference type="PROSITE" id="PS51077"/>
    </source>
</evidence>
<feature type="domain" description="IclR-ED" evidence="5">
    <location>
        <begin position="102"/>
        <end position="260"/>
    </location>
</feature>
<keyword evidence="3" id="KW-0804">Transcription</keyword>
<dbReference type="SUPFAM" id="SSF55781">
    <property type="entry name" value="GAF domain-like"/>
    <property type="match status" value="1"/>
</dbReference>
<dbReference type="InterPro" id="IPR005471">
    <property type="entry name" value="Tscrpt_reg_IclR_N"/>
</dbReference>
<dbReference type="GO" id="GO:0045892">
    <property type="term" value="P:negative regulation of DNA-templated transcription"/>
    <property type="evidence" value="ECO:0007669"/>
    <property type="project" value="TreeGrafter"/>
</dbReference>
<dbReference type="PROSITE" id="PS51077">
    <property type="entry name" value="HTH_ICLR"/>
    <property type="match status" value="1"/>
</dbReference>
<organism evidence="6 7">
    <name type="scientific">Paracidovorax avenae (strain ATCC 19860 / DSM 7227 / CCUG 15838 / JCM 20985 / LMG 2117 / NCPPB 1011)</name>
    <name type="common">Acidovorax avenae</name>
    <dbReference type="NCBI Taxonomy" id="643561"/>
    <lineage>
        <taxon>Bacteria</taxon>
        <taxon>Pseudomonadati</taxon>
        <taxon>Pseudomonadota</taxon>
        <taxon>Betaproteobacteria</taxon>
        <taxon>Burkholderiales</taxon>
        <taxon>Comamonadaceae</taxon>
        <taxon>Paracidovorax</taxon>
    </lineage>
</organism>
<dbReference type="KEGG" id="aaa:Acav_3392"/>
<sequence length="297" mass="31939">MRDNPGAARLLRPLCSTQQNIVVTLLTLMTQESSEASSGVAVLDRAFALLGAFAPEDERLTLTELSRRTGLYKSTVLRLLGALESGGFIRKWDDGLYGIGPAPVRLAAIYQRSLRIDSIVEPLLRELSAELGETASFYVRSGDRRMVLSRVEPSRAVRVSIRVGEAFDVQLGASGKVLLAFSEGDPAHETVRARLWATSFGERDRETAAASVPVFGAQGELRGALTVSGPLSRLGEAAAIRAALLALMDRARRATAEFGGNPALYAASRQALLAEGLLPDESSPNGFTKIESKHQFD</sequence>
<gene>
    <name evidence="6" type="ordered locus">Acav_3392</name>
</gene>
<dbReference type="FunFam" id="1.10.10.10:FF:000056">
    <property type="entry name" value="IclR family transcriptional regulator"/>
    <property type="match status" value="1"/>
</dbReference>
<keyword evidence="1" id="KW-0805">Transcription regulation</keyword>
<reference evidence="6" key="1">
    <citation type="submission" date="2011-02" db="EMBL/GenBank/DDBJ databases">
        <title>Complete sequence of Acidovorax avenae subsp. avenae ATCC 19860.</title>
        <authorList>
            <consortium name="US DOE Joint Genome Institute"/>
            <person name="Lucas S."/>
            <person name="Copeland A."/>
            <person name="Lapidus A."/>
            <person name="Cheng J.-F."/>
            <person name="Goodwin L."/>
            <person name="Pitluck S."/>
            <person name="Chertkov O."/>
            <person name="Held B."/>
            <person name="Detter J.C."/>
            <person name="Han C."/>
            <person name="Tapia R."/>
            <person name="Land M."/>
            <person name="Hauser L."/>
            <person name="Kyrpides N."/>
            <person name="Ivanova N."/>
            <person name="Ovchinnikova G."/>
            <person name="Pagani I."/>
            <person name="Gordon S."/>
            <person name="Woyke T."/>
        </authorList>
    </citation>
    <scope>NUCLEOTIDE SEQUENCE</scope>
    <source>
        <strain evidence="6">ATCC 19860</strain>
    </source>
</reference>
<evidence type="ECO:0000256" key="2">
    <source>
        <dbReference type="ARBA" id="ARBA00023125"/>
    </source>
</evidence>
<dbReference type="Gene3D" id="1.10.10.10">
    <property type="entry name" value="Winged helix-like DNA-binding domain superfamily/Winged helix DNA-binding domain"/>
    <property type="match status" value="1"/>
</dbReference>
<evidence type="ECO:0000313" key="7">
    <source>
        <dbReference type="Proteomes" id="UP000002482"/>
    </source>
</evidence>
<dbReference type="GO" id="GO:0003700">
    <property type="term" value="F:DNA-binding transcription factor activity"/>
    <property type="evidence" value="ECO:0007669"/>
    <property type="project" value="TreeGrafter"/>
</dbReference>
<dbReference type="HOGENOM" id="CLU_062618_4_1_4"/>
<name>F0QA33_PARA1</name>
<protein>
    <submittedName>
        <fullName evidence="6">Transcriptional regulator, IclR family</fullName>
    </submittedName>
</protein>
<dbReference type="Proteomes" id="UP000002482">
    <property type="component" value="Chromosome"/>
</dbReference>
<dbReference type="Pfam" id="PF01614">
    <property type="entry name" value="IclR_C"/>
    <property type="match status" value="2"/>
</dbReference>
<dbReference type="InterPro" id="IPR050707">
    <property type="entry name" value="HTH_MetabolicPath_Reg"/>
</dbReference>
<keyword evidence="2" id="KW-0238">DNA-binding</keyword>
<evidence type="ECO:0000256" key="3">
    <source>
        <dbReference type="ARBA" id="ARBA00023163"/>
    </source>
</evidence>
<dbReference type="InterPro" id="IPR036388">
    <property type="entry name" value="WH-like_DNA-bd_sf"/>
</dbReference>
<evidence type="ECO:0000256" key="1">
    <source>
        <dbReference type="ARBA" id="ARBA00023015"/>
    </source>
</evidence>
<evidence type="ECO:0000259" key="5">
    <source>
        <dbReference type="PROSITE" id="PS51078"/>
    </source>
</evidence>
<dbReference type="Pfam" id="PF09339">
    <property type="entry name" value="HTH_IclR"/>
    <property type="match status" value="1"/>
</dbReference>
<evidence type="ECO:0000313" key="6">
    <source>
        <dbReference type="EMBL" id="ADX47293.1"/>
    </source>
</evidence>
<dbReference type="GO" id="GO:0003677">
    <property type="term" value="F:DNA binding"/>
    <property type="evidence" value="ECO:0007669"/>
    <property type="project" value="UniProtKB-KW"/>
</dbReference>
<dbReference type="InterPro" id="IPR029016">
    <property type="entry name" value="GAF-like_dom_sf"/>
</dbReference>
<feature type="domain" description="HTH iclR-type" evidence="4">
    <location>
        <begin position="40"/>
        <end position="101"/>
    </location>
</feature>
<dbReference type="Gene3D" id="3.30.450.40">
    <property type="match status" value="2"/>
</dbReference>
<dbReference type="SUPFAM" id="SSF46785">
    <property type="entry name" value="Winged helix' DNA-binding domain"/>
    <property type="match status" value="1"/>
</dbReference>
<dbReference type="AlphaFoldDB" id="F0QA33"/>